<comment type="caution">
    <text evidence="1">The sequence shown here is derived from an EMBL/GenBank/DDBJ whole genome shotgun (WGS) entry which is preliminary data.</text>
</comment>
<dbReference type="EMBL" id="QGNW01001181">
    <property type="protein sequence ID" value="RVW51427.1"/>
    <property type="molecule type" value="Genomic_DNA"/>
</dbReference>
<accession>A0A438EUN9</accession>
<reference evidence="1 2" key="1">
    <citation type="journal article" date="2018" name="PLoS Genet.">
        <title>Population sequencing reveals clonal diversity and ancestral inbreeding in the grapevine cultivar Chardonnay.</title>
        <authorList>
            <person name="Roach M.J."/>
            <person name="Johnson D.L."/>
            <person name="Bohlmann J."/>
            <person name="van Vuuren H.J."/>
            <person name="Jones S.J."/>
            <person name="Pretorius I.S."/>
            <person name="Schmidt S.A."/>
            <person name="Borneman A.R."/>
        </authorList>
    </citation>
    <scope>NUCLEOTIDE SEQUENCE [LARGE SCALE GENOMIC DNA]</scope>
    <source>
        <strain evidence="2">cv. Chardonnay</strain>
        <tissue evidence="1">Leaf</tissue>
    </source>
</reference>
<dbReference type="AlphaFoldDB" id="A0A438EUN9"/>
<proteinExistence type="predicted"/>
<sequence length="39" mass="4597">MDLRSAGRFDELDVTQAMKFHHFFKLSCVELNNQLGWLV</sequence>
<evidence type="ECO:0000313" key="2">
    <source>
        <dbReference type="Proteomes" id="UP000288805"/>
    </source>
</evidence>
<dbReference type="Proteomes" id="UP000288805">
    <property type="component" value="Unassembled WGS sequence"/>
</dbReference>
<evidence type="ECO:0000313" key="1">
    <source>
        <dbReference type="EMBL" id="RVW51427.1"/>
    </source>
</evidence>
<gene>
    <name evidence="1" type="ORF">CK203_097159</name>
</gene>
<name>A0A438EUN9_VITVI</name>
<protein>
    <submittedName>
        <fullName evidence="1">Uncharacterized protein</fullName>
    </submittedName>
</protein>
<organism evidence="1 2">
    <name type="scientific">Vitis vinifera</name>
    <name type="common">Grape</name>
    <dbReference type="NCBI Taxonomy" id="29760"/>
    <lineage>
        <taxon>Eukaryota</taxon>
        <taxon>Viridiplantae</taxon>
        <taxon>Streptophyta</taxon>
        <taxon>Embryophyta</taxon>
        <taxon>Tracheophyta</taxon>
        <taxon>Spermatophyta</taxon>
        <taxon>Magnoliopsida</taxon>
        <taxon>eudicotyledons</taxon>
        <taxon>Gunneridae</taxon>
        <taxon>Pentapetalae</taxon>
        <taxon>rosids</taxon>
        <taxon>Vitales</taxon>
        <taxon>Vitaceae</taxon>
        <taxon>Viteae</taxon>
        <taxon>Vitis</taxon>
    </lineage>
</organism>